<dbReference type="InterPro" id="IPR036271">
    <property type="entry name" value="Tet_transcr_reg_TetR-rel_C_sf"/>
</dbReference>
<dbReference type="Pfam" id="PF00440">
    <property type="entry name" value="TetR_N"/>
    <property type="match status" value="1"/>
</dbReference>
<feature type="domain" description="HTH tetR-type" evidence="3">
    <location>
        <begin position="17"/>
        <end position="77"/>
    </location>
</feature>
<comment type="caution">
    <text evidence="4">The sequence shown here is derived from an EMBL/GenBank/DDBJ whole genome shotgun (WGS) entry which is preliminary data.</text>
</comment>
<evidence type="ECO:0000313" key="5">
    <source>
        <dbReference type="Proteomes" id="UP000018417"/>
    </source>
</evidence>
<dbReference type="InterPro" id="IPR050109">
    <property type="entry name" value="HTH-type_TetR-like_transc_reg"/>
</dbReference>
<organism evidence="4 5">
    <name type="scientific">Acinetobacter beijerinckii ANC 3835</name>
    <dbReference type="NCBI Taxonomy" id="1217649"/>
    <lineage>
        <taxon>Bacteria</taxon>
        <taxon>Pseudomonadati</taxon>
        <taxon>Pseudomonadota</taxon>
        <taxon>Gammaproteobacteria</taxon>
        <taxon>Moraxellales</taxon>
        <taxon>Moraxellaceae</taxon>
        <taxon>Acinetobacter</taxon>
    </lineage>
</organism>
<keyword evidence="1 2" id="KW-0238">DNA-binding</keyword>
<dbReference type="InterPro" id="IPR023772">
    <property type="entry name" value="DNA-bd_HTH_TetR-type_CS"/>
</dbReference>
<dbReference type="AlphaFoldDB" id="N9FCK2"/>
<dbReference type="PANTHER" id="PTHR30055:SF187">
    <property type="entry name" value="TRANSCRIPTIONAL REGULATORY PROTEIN"/>
    <property type="match status" value="1"/>
</dbReference>
<dbReference type="HOGENOM" id="CLU_069356_12_9_6"/>
<feature type="DNA-binding region" description="H-T-H motif" evidence="2">
    <location>
        <begin position="40"/>
        <end position="59"/>
    </location>
</feature>
<dbReference type="PATRIC" id="fig|1217649.3.peg.3004"/>
<accession>N9FCK2</accession>
<gene>
    <name evidence="4" type="ORF">F934_03086</name>
</gene>
<sequence>MQNAQQLLERVYPQRRSLLKRQILLDALSCFLEHGLDATSIEMIRDKSESSVGAIYHHFKNKEGVIAALVFTALDDQALLRDQYLENAQSLQELVRALIYSYIDWVSDQPQFAKFLVFAHFSVTQGENRSLLNEKNKMRNKNISHHISQLQHAELLNAVPTELIMSLVIGATENYCRAWLSGKVASNPRIYREAFAQAAWDSLQNLKNKIENVE</sequence>
<dbReference type="PROSITE" id="PS01081">
    <property type="entry name" value="HTH_TETR_1"/>
    <property type="match status" value="1"/>
</dbReference>
<dbReference type="RefSeq" id="WP_005056255.1">
    <property type="nucleotide sequence ID" value="NZ_KB849762.1"/>
</dbReference>
<dbReference type="SUPFAM" id="SSF48498">
    <property type="entry name" value="Tetracyclin repressor-like, C-terminal domain"/>
    <property type="match status" value="1"/>
</dbReference>
<dbReference type="InterPro" id="IPR009057">
    <property type="entry name" value="Homeodomain-like_sf"/>
</dbReference>
<dbReference type="Gene3D" id="1.10.357.10">
    <property type="entry name" value="Tetracycline Repressor, domain 2"/>
    <property type="match status" value="1"/>
</dbReference>
<name>N9FCK2_9GAMM</name>
<evidence type="ECO:0000259" key="3">
    <source>
        <dbReference type="PROSITE" id="PS50977"/>
    </source>
</evidence>
<dbReference type="SUPFAM" id="SSF46689">
    <property type="entry name" value="Homeodomain-like"/>
    <property type="match status" value="1"/>
</dbReference>
<dbReference type="GO" id="GO:0000976">
    <property type="term" value="F:transcription cis-regulatory region binding"/>
    <property type="evidence" value="ECO:0007669"/>
    <property type="project" value="TreeGrafter"/>
</dbReference>
<protein>
    <recommendedName>
        <fullName evidence="3">HTH tetR-type domain-containing protein</fullName>
    </recommendedName>
</protein>
<dbReference type="GO" id="GO:0003700">
    <property type="term" value="F:DNA-binding transcription factor activity"/>
    <property type="evidence" value="ECO:0007669"/>
    <property type="project" value="TreeGrafter"/>
</dbReference>
<reference evidence="4 5" key="1">
    <citation type="submission" date="2013-02" db="EMBL/GenBank/DDBJ databases">
        <title>The Genome Sequence of Acinetobacter beijerinckii ANC 3835.</title>
        <authorList>
            <consortium name="The Broad Institute Genome Sequencing Platform"/>
            <consortium name="The Broad Institute Genome Sequencing Center for Infectious Disease"/>
            <person name="Cerqueira G."/>
            <person name="Feldgarden M."/>
            <person name="Courvalin P."/>
            <person name="Perichon B."/>
            <person name="Grillot-Courvalin C."/>
            <person name="Clermont D."/>
            <person name="Rocha E."/>
            <person name="Yoon E.-J."/>
            <person name="Nemec A."/>
            <person name="Walker B."/>
            <person name="Young S.K."/>
            <person name="Zeng Q."/>
            <person name="Gargeya S."/>
            <person name="Fitzgerald M."/>
            <person name="Haas B."/>
            <person name="Abouelleil A."/>
            <person name="Alvarado L."/>
            <person name="Arachchi H.M."/>
            <person name="Berlin A.M."/>
            <person name="Chapman S.B."/>
            <person name="Dewar J."/>
            <person name="Goldberg J."/>
            <person name="Griggs A."/>
            <person name="Gujja S."/>
            <person name="Hansen M."/>
            <person name="Howarth C."/>
            <person name="Imamovic A."/>
            <person name="Larimer J."/>
            <person name="McCowan C."/>
            <person name="Murphy C."/>
            <person name="Neiman D."/>
            <person name="Pearson M."/>
            <person name="Priest M."/>
            <person name="Roberts A."/>
            <person name="Saif S."/>
            <person name="Shea T."/>
            <person name="Sisk P."/>
            <person name="Sykes S."/>
            <person name="Wortman J."/>
            <person name="Nusbaum C."/>
            <person name="Birren B."/>
        </authorList>
    </citation>
    <scope>NUCLEOTIDE SEQUENCE [LARGE SCALE GENOMIC DNA]</scope>
    <source>
        <strain evidence="4 5">ANC 3835</strain>
    </source>
</reference>
<dbReference type="InterPro" id="IPR001647">
    <property type="entry name" value="HTH_TetR"/>
</dbReference>
<dbReference type="Proteomes" id="UP000018417">
    <property type="component" value="Unassembled WGS sequence"/>
</dbReference>
<dbReference type="PRINTS" id="PR00455">
    <property type="entry name" value="HTHTETR"/>
</dbReference>
<evidence type="ECO:0000256" key="1">
    <source>
        <dbReference type="ARBA" id="ARBA00023125"/>
    </source>
</evidence>
<evidence type="ECO:0000313" key="4">
    <source>
        <dbReference type="EMBL" id="ENW02579.1"/>
    </source>
</evidence>
<dbReference type="EMBL" id="APQK01000018">
    <property type="protein sequence ID" value="ENW02579.1"/>
    <property type="molecule type" value="Genomic_DNA"/>
</dbReference>
<dbReference type="OrthoDB" id="5816932at2"/>
<dbReference type="PANTHER" id="PTHR30055">
    <property type="entry name" value="HTH-TYPE TRANSCRIPTIONAL REGULATOR RUTR"/>
    <property type="match status" value="1"/>
</dbReference>
<proteinExistence type="predicted"/>
<evidence type="ECO:0000256" key="2">
    <source>
        <dbReference type="PROSITE-ProRule" id="PRU00335"/>
    </source>
</evidence>
<dbReference type="PROSITE" id="PS50977">
    <property type="entry name" value="HTH_TETR_2"/>
    <property type="match status" value="1"/>
</dbReference>